<keyword evidence="1" id="KW-1133">Transmembrane helix</keyword>
<dbReference type="OrthoDB" id="8775303at2"/>
<organism evidence="5 6">
    <name type="scientific">Sandarakinorhabdus cyanobacteriorum</name>
    <dbReference type="NCBI Taxonomy" id="1981098"/>
    <lineage>
        <taxon>Bacteria</taxon>
        <taxon>Pseudomonadati</taxon>
        <taxon>Pseudomonadota</taxon>
        <taxon>Alphaproteobacteria</taxon>
        <taxon>Sphingomonadales</taxon>
        <taxon>Sphingosinicellaceae</taxon>
        <taxon>Sandarakinorhabdus</taxon>
    </lineage>
</organism>
<evidence type="ECO:0000259" key="3">
    <source>
        <dbReference type="Pfam" id="PF07589"/>
    </source>
</evidence>
<feature type="transmembrane region" description="Helical" evidence="1">
    <location>
        <begin position="487"/>
        <end position="504"/>
    </location>
</feature>
<evidence type="ECO:0000313" key="6">
    <source>
        <dbReference type="Proteomes" id="UP000216991"/>
    </source>
</evidence>
<feature type="domain" description="Choice-of-anchor A" evidence="4">
    <location>
        <begin position="208"/>
        <end position="470"/>
    </location>
</feature>
<dbReference type="Pfam" id="PF07589">
    <property type="entry name" value="PEP-CTERM"/>
    <property type="match status" value="1"/>
</dbReference>
<feature type="domain" description="Choice-of-anchor A" evidence="4">
    <location>
        <begin position="45"/>
        <end position="136"/>
    </location>
</feature>
<keyword evidence="1" id="KW-0472">Membrane</keyword>
<reference evidence="5 6" key="1">
    <citation type="submission" date="2017-07" db="EMBL/GenBank/DDBJ databases">
        <title>Sandarakinorhabdus cyanobacteriorum sp. nov., a novel bacterium isolated from cyanobacterial aggregates in a eutrophic lake.</title>
        <authorList>
            <person name="Cai H."/>
        </authorList>
    </citation>
    <scope>NUCLEOTIDE SEQUENCE [LARGE SCALE GENOMIC DNA]</scope>
    <source>
        <strain evidence="5 6">TH057</strain>
    </source>
</reference>
<name>A0A255YQ04_9SPHN</name>
<evidence type="ECO:0000256" key="1">
    <source>
        <dbReference type="SAM" id="Phobius"/>
    </source>
</evidence>
<accession>A0A255YQ04</accession>
<feature type="domain" description="Ice-binding protein C-terminal" evidence="3">
    <location>
        <begin position="483"/>
        <end position="507"/>
    </location>
</feature>
<dbReference type="NCBIfam" id="TIGR04215">
    <property type="entry name" value="choice_anch_A"/>
    <property type="match status" value="1"/>
</dbReference>
<evidence type="ECO:0000256" key="2">
    <source>
        <dbReference type="SAM" id="SignalP"/>
    </source>
</evidence>
<evidence type="ECO:0000313" key="5">
    <source>
        <dbReference type="EMBL" id="OYQ31299.1"/>
    </source>
</evidence>
<dbReference type="EMBL" id="NOXT01000087">
    <property type="protein sequence ID" value="OYQ31299.1"/>
    <property type="molecule type" value="Genomic_DNA"/>
</dbReference>
<comment type="caution">
    <text evidence="5">The sequence shown here is derived from an EMBL/GenBank/DDBJ whole genome shotgun (WGS) entry which is preliminary data.</text>
</comment>
<feature type="signal peptide" evidence="2">
    <location>
        <begin position="1"/>
        <end position="32"/>
    </location>
</feature>
<dbReference type="NCBIfam" id="TIGR02595">
    <property type="entry name" value="PEP_CTERM"/>
    <property type="match status" value="1"/>
</dbReference>
<dbReference type="AlphaFoldDB" id="A0A255YQ04"/>
<keyword evidence="1" id="KW-0812">Transmembrane</keyword>
<protein>
    <submittedName>
        <fullName evidence="5">Uncharacterized protein</fullName>
    </submittedName>
</protein>
<proteinExistence type="predicted"/>
<dbReference type="Proteomes" id="UP000216991">
    <property type="component" value="Unassembled WGS sequence"/>
</dbReference>
<evidence type="ECO:0000259" key="4">
    <source>
        <dbReference type="Pfam" id="PF20597"/>
    </source>
</evidence>
<keyword evidence="2" id="KW-0732">Signal</keyword>
<dbReference type="InterPro" id="IPR026588">
    <property type="entry name" value="Choice_anch_A"/>
</dbReference>
<keyword evidence="6" id="KW-1185">Reference proteome</keyword>
<gene>
    <name evidence="5" type="ORF">CHU93_04390</name>
</gene>
<dbReference type="NCBIfam" id="NF035944">
    <property type="entry name" value="PEPxxWA-CTERM"/>
    <property type="match status" value="1"/>
</dbReference>
<dbReference type="InterPro" id="IPR013424">
    <property type="entry name" value="Ice-binding_C"/>
</dbReference>
<dbReference type="Pfam" id="PF20597">
    <property type="entry name" value="pAdhesive_15"/>
    <property type="match status" value="2"/>
</dbReference>
<sequence length="512" mass="50783">MRRIEGRAASGWVMSATVRTTLLMAAAVSAMAAPAAAVTPAHAGLQAMRELNLIVLDDLNVQGGEVEGKAFVGRNVTGNSTQIGIGSSANGQGFTASTRATLSVGGSVSPTLNINNGANGTGGAKVGDFGVQNVFGVDIQGDVPGISFNGTGGTARIGGNVTNNLNLGAGTALYVTGSLLNGVNLSDGVTLGVGGSVNGSINGGQNTNVSVSGNVGTLGFGAGGTATVGGNVQQLAGSNNQTVSVAGNISQGNAGGGSVIKAGGSITNFNGSSGVAVYAGGSISGNTNGATFNSNYSFNPLVPAPVVPAAPTAPAIASEALVMAANVQALSTTLASLTVTTPSTIGFTGGNQTAYFNAVDGGSGFALFSINGSSFFNTQQFSYNFPNTSLPVIINVTGIGSNALSINSNFINNARANNPQVIWNFVDATNINIGAQFQGSILAPLASITAKVVEGSVVARNYTMQDEVHLGTFQAADTFMAGAIPEPSAWAMLIAGFGLVGAMARRRRSLAA</sequence>
<feature type="chain" id="PRO_5013033352" evidence="2">
    <location>
        <begin position="33"/>
        <end position="512"/>
    </location>
</feature>